<dbReference type="Proteomes" id="UP000266188">
    <property type="component" value="Unassembled WGS sequence"/>
</dbReference>
<dbReference type="EMBL" id="MVGC01000231">
    <property type="protein sequence ID" value="RJE21403.1"/>
    <property type="molecule type" value="Genomic_DNA"/>
</dbReference>
<dbReference type="OrthoDB" id="4358740at2759"/>
<evidence type="ECO:0000313" key="1">
    <source>
        <dbReference type="EMBL" id="RJE21403.1"/>
    </source>
</evidence>
<dbReference type="AlphaFoldDB" id="A0A3A2ZGK5"/>
<comment type="caution">
    <text evidence="1">The sequence shown here is derived from an EMBL/GenBank/DDBJ whole genome shotgun (WGS) entry which is preliminary data.</text>
</comment>
<proteinExistence type="predicted"/>
<evidence type="ECO:0000313" key="2">
    <source>
        <dbReference type="Proteomes" id="UP000266188"/>
    </source>
</evidence>
<name>A0A3A2ZGK5_9EURO</name>
<gene>
    <name evidence="1" type="ORF">PHISCL_06273</name>
</gene>
<keyword evidence="2" id="KW-1185">Reference proteome</keyword>
<organism evidence="1 2">
    <name type="scientific">Aspergillus sclerotialis</name>
    <dbReference type="NCBI Taxonomy" id="2070753"/>
    <lineage>
        <taxon>Eukaryota</taxon>
        <taxon>Fungi</taxon>
        <taxon>Dikarya</taxon>
        <taxon>Ascomycota</taxon>
        <taxon>Pezizomycotina</taxon>
        <taxon>Eurotiomycetes</taxon>
        <taxon>Eurotiomycetidae</taxon>
        <taxon>Eurotiales</taxon>
        <taxon>Aspergillaceae</taxon>
        <taxon>Aspergillus</taxon>
        <taxon>Aspergillus subgen. Polypaecilum</taxon>
    </lineage>
</organism>
<protein>
    <submittedName>
        <fullName evidence="1">Uncharacterized protein</fullName>
    </submittedName>
</protein>
<accession>A0A3A2ZGK5</accession>
<dbReference type="STRING" id="2070753.A0A3A2ZGK5"/>
<sequence>MYPRHAYIVVDINNQEYDYDIAHTQTFAIRLYILHLSRKSKWTFFRRAIDDQRVARTIAELHRRNGQNPLPFLADHIKGSVYLSPRTPRTI</sequence>
<reference evidence="2" key="1">
    <citation type="submission" date="2017-02" db="EMBL/GenBank/DDBJ databases">
        <authorList>
            <person name="Tafer H."/>
            <person name="Lopandic K."/>
        </authorList>
    </citation>
    <scope>NUCLEOTIDE SEQUENCE [LARGE SCALE GENOMIC DNA]</scope>
    <source>
        <strain evidence="2">CBS 366.77</strain>
    </source>
</reference>